<dbReference type="EMBL" id="AFQF01000942">
    <property type="protein sequence ID" value="EGU86659.1"/>
    <property type="molecule type" value="Genomic_DNA"/>
</dbReference>
<name>F9F8U6_FUSOF</name>
<accession>F9F8U6</accession>
<organism evidence="1">
    <name type="scientific">Fusarium oxysporum (strain Fo5176)</name>
    <name type="common">Fusarium vascular wilt</name>
    <dbReference type="NCBI Taxonomy" id="660025"/>
    <lineage>
        <taxon>Eukaryota</taxon>
        <taxon>Fungi</taxon>
        <taxon>Dikarya</taxon>
        <taxon>Ascomycota</taxon>
        <taxon>Pezizomycotina</taxon>
        <taxon>Sordariomycetes</taxon>
        <taxon>Hypocreomycetidae</taxon>
        <taxon>Hypocreales</taxon>
        <taxon>Nectriaceae</taxon>
        <taxon>Fusarium</taxon>
        <taxon>Fusarium oxysporum species complex</taxon>
    </lineage>
</organism>
<feature type="non-terminal residue" evidence="1">
    <location>
        <position position="1"/>
    </location>
</feature>
<proteinExistence type="predicted"/>
<protein>
    <submittedName>
        <fullName evidence="1">Uncharacterized protein</fullName>
    </submittedName>
</protein>
<reference evidence="1" key="1">
    <citation type="journal article" date="2012" name="Mol. Plant Microbe Interact.">
        <title>A highly conserved effector in Fusarium oxysporum is required for full virulence on Arabidopsis.</title>
        <authorList>
            <person name="Thatcher L.F."/>
            <person name="Gardiner D.M."/>
            <person name="Kazan K."/>
            <person name="Manners J."/>
        </authorList>
    </citation>
    <scope>NUCLEOTIDE SEQUENCE [LARGE SCALE GENOMIC DNA]</scope>
    <source>
        <strain evidence="1">Fo5176</strain>
    </source>
</reference>
<sequence>IIYFNYYEEFLNFK</sequence>
<gene>
    <name evidence="1" type="ORF">FOXB_02821</name>
</gene>
<comment type="caution">
    <text evidence="1">The sequence shown here is derived from an EMBL/GenBank/DDBJ whole genome shotgun (WGS) entry which is preliminary data.</text>
</comment>
<evidence type="ECO:0000313" key="1">
    <source>
        <dbReference type="EMBL" id="EGU86659.1"/>
    </source>
</evidence>